<keyword evidence="1" id="KW-0472">Membrane</keyword>
<feature type="transmembrane region" description="Helical" evidence="1">
    <location>
        <begin position="42"/>
        <end position="59"/>
    </location>
</feature>
<organism evidence="2 3">
    <name type="scientific">Billgrantia gudaonensis</name>
    <dbReference type="NCBI Taxonomy" id="376427"/>
    <lineage>
        <taxon>Bacteria</taxon>
        <taxon>Pseudomonadati</taxon>
        <taxon>Pseudomonadota</taxon>
        <taxon>Gammaproteobacteria</taxon>
        <taxon>Oceanospirillales</taxon>
        <taxon>Halomonadaceae</taxon>
        <taxon>Billgrantia</taxon>
    </lineage>
</organism>
<dbReference type="EMBL" id="FNES01000021">
    <property type="protein sequence ID" value="SDK61380.1"/>
    <property type="molecule type" value="Genomic_DNA"/>
</dbReference>
<evidence type="ECO:0000256" key="1">
    <source>
        <dbReference type="SAM" id="Phobius"/>
    </source>
</evidence>
<dbReference type="AlphaFoldDB" id="A0A1G9DC10"/>
<keyword evidence="1" id="KW-0812">Transmembrane</keyword>
<reference evidence="2 3" key="1">
    <citation type="submission" date="2016-10" db="EMBL/GenBank/DDBJ databases">
        <authorList>
            <person name="de Groot N.N."/>
        </authorList>
    </citation>
    <scope>NUCLEOTIDE SEQUENCE [LARGE SCALE GENOMIC DNA]</scope>
    <source>
        <strain evidence="2 3">CGMCC 1.6133</strain>
    </source>
</reference>
<sequence length="98" mass="10703">MPSRNVDRSLPAVPLGAMLLAAGLALWLLLRPELLSGLAMPLRLPLIGLGVWALGSAFMQPLGLELRRPWLRRATMPPLSLAALALFTLVVVLRAWWS</sequence>
<dbReference type="OrthoDB" id="6167545at2"/>
<feature type="transmembrane region" description="Helical" evidence="1">
    <location>
        <begin position="79"/>
        <end position="97"/>
    </location>
</feature>
<accession>A0A1G9DC10</accession>
<name>A0A1G9DC10_9GAMM</name>
<gene>
    <name evidence="2" type="ORF">SAMN04487954_1213</name>
</gene>
<keyword evidence="1" id="KW-1133">Transmembrane helix</keyword>
<feature type="transmembrane region" description="Helical" evidence="1">
    <location>
        <begin position="12"/>
        <end position="30"/>
    </location>
</feature>
<evidence type="ECO:0000313" key="3">
    <source>
        <dbReference type="Proteomes" id="UP000198525"/>
    </source>
</evidence>
<keyword evidence="3" id="KW-1185">Reference proteome</keyword>
<dbReference type="RefSeq" id="WP_089688912.1">
    <property type="nucleotide sequence ID" value="NZ_FNES01000021.1"/>
</dbReference>
<evidence type="ECO:0000313" key="2">
    <source>
        <dbReference type="EMBL" id="SDK61380.1"/>
    </source>
</evidence>
<dbReference type="Proteomes" id="UP000198525">
    <property type="component" value="Unassembled WGS sequence"/>
</dbReference>
<proteinExistence type="predicted"/>
<protein>
    <submittedName>
        <fullName evidence="2">Uncharacterized protein</fullName>
    </submittedName>
</protein>